<accession>A0AAV7H3N1</accession>
<proteinExistence type="predicted"/>
<dbReference type="PANTHER" id="PTHR31234:SF66">
    <property type="entry name" value="LATE EMBRYOGENESIS ABUNDANT PROTEIN"/>
    <property type="match status" value="1"/>
</dbReference>
<evidence type="ECO:0000313" key="4">
    <source>
        <dbReference type="EMBL" id="KAH0463691.1"/>
    </source>
</evidence>
<gene>
    <name evidence="4" type="ORF">IEQ34_008273</name>
</gene>
<comment type="caution">
    <text evidence="4">The sequence shown here is derived from an EMBL/GenBank/DDBJ whole genome shotgun (WGS) entry which is preliminary data.</text>
</comment>
<evidence type="ECO:0000256" key="2">
    <source>
        <dbReference type="ARBA" id="ARBA00023136"/>
    </source>
</evidence>
<reference evidence="4 5" key="1">
    <citation type="journal article" date="2021" name="Hortic Res">
        <title>Chromosome-scale assembly of the Dendrobium chrysotoxum genome enhances the understanding of orchid evolution.</title>
        <authorList>
            <person name="Zhang Y."/>
            <person name="Zhang G.Q."/>
            <person name="Zhang D."/>
            <person name="Liu X.D."/>
            <person name="Xu X.Y."/>
            <person name="Sun W.H."/>
            <person name="Yu X."/>
            <person name="Zhu X."/>
            <person name="Wang Z.W."/>
            <person name="Zhao X."/>
            <person name="Zhong W.Y."/>
            <person name="Chen H."/>
            <person name="Yin W.L."/>
            <person name="Huang T."/>
            <person name="Niu S.C."/>
            <person name="Liu Z.J."/>
        </authorList>
    </citation>
    <scope>NUCLEOTIDE SEQUENCE [LARGE SCALE GENOMIC DNA]</scope>
    <source>
        <strain evidence="4">Lindl</strain>
    </source>
</reference>
<dbReference type="InterPro" id="IPR044839">
    <property type="entry name" value="NDR1-like"/>
</dbReference>
<evidence type="ECO:0000313" key="5">
    <source>
        <dbReference type="Proteomes" id="UP000775213"/>
    </source>
</evidence>
<keyword evidence="2 3" id="KW-0472">Membrane</keyword>
<dbReference type="GO" id="GO:0005886">
    <property type="term" value="C:plasma membrane"/>
    <property type="evidence" value="ECO:0007669"/>
    <property type="project" value="TreeGrafter"/>
</dbReference>
<evidence type="ECO:0000256" key="1">
    <source>
        <dbReference type="ARBA" id="ARBA00004370"/>
    </source>
</evidence>
<protein>
    <submittedName>
        <fullName evidence="4">Uncharacterized protein</fullName>
    </submittedName>
</protein>
<organism evidence="4 5">
    <name type="scientific">Dendrobium chrysotoxum</name>
    <name type="common">Orchid</name>
    <dbReference type="NCBI Taxonomy" id="161865"/>
    <lineage>
        <taxon>Eukaryota</taxon>
        <taxon>Viridiplantae</taxon>
        <taxon>Streptophyta</taxon>
        <taxon>Embryophyta</taxon>
        <taxon>Tracheophyta</taxon>
        <taxon>Spermatophyta</taxon>
        <taxon>Magnoliopsida</taxon>
        <taxon>Liliopsida</taxon>
        <taxon>Asparagales</taxon>
        <taxon>Orchidaceae</taxon>
        <taxon>Epidendroideae</taxon>
        <taxon>Malaxideae</taxon>
        <taxon>Dendrobiinae</taxon>
        <taxon>Dendrobium</taxon>
    </lineage>
</organism>
<name>A0AAV7H3N1_DENCH</name>
<comment type="subcellular location">
    <subcellularLocation>
        <location evidence="1">Membrane</location>
    </subcellularLocation>
</comment>
<evidence type="ECO:0000256" key="3">
    <source>
        <dbReference type="SAM" id="Phobius"/>
    </source>
</evidence>
<feature type="transmembrane region" description="Helical" evidence="3">
    <location>
        <begin position="154"/>
        <end position="183"/>
    </location>
</feature>
<dbReference type="Proteomes" id="UP000775213">
    <property type="component" value="Unassembled WGS sequence"/>
</dbReference>
<feature type="transmembrane region" description="Helical" evidence="3">
    <location>
        <begin position="34"/>
        <end position="54"/>
    </location>
</feature>
<dbReference type="PANTHER" id="PTHR31234">
    <property type="entry name" value="LATE EMBRYOGENESIS ABUNDANT (LEA) HYDROXYPROLINE-RICH GLYCOPROTEIN FAMILY"/>
    <property type="match status" value="1"/>
</dbReference>
<dbReference type="GO" id="GO:0098542">
    <property type="term" value="P:defense response to other organism"/>
    <property type="evidence" value="ECO:0007669"/>
    <property type="project" value="InterPro"/>
</dbReference>
<dbReference type="AlphaFoldDB" id="A0AAV7H3N1"/>
<sequence>MEVLNEDWLDDGSSSVDGDEMIDKDLVAHEILDLILHLMIYVVLLSTSVVLSGYCSRLASLALTDFCPGNDVEVSNNLLDVVTCWQPLVVFLFVGCLELLDHFFSSSGWSLSSFWEMGTSSNIKQPKGNTDVFCNYYFLMPRPNPWRRDRTSPLVWLVAIICAVLAIAVIIAGIVVFAIYMIYQPKIPYIRITYAHLNKLDYDQTGSLDIEMALTITAENDNAKADAGFSEAKFILWFHAIEIAELRADPLDVPNNSSLPLNYVFQSSVIPLDEGAMDEMDIALKQQKITFSLSGQTRTRWRVGIFLSVKFLLHLACQLQFVPSNGSSIGGIGCSSKSH</sequence>
<keyword evidence="3" id="KW-1133">Transmembrane helix</keyword>
<dbReference type="EMBL" id="JAGFBR010000008">
    <property type="protein sequence ID" value="KAH0463691.1"/>
    <property type="molecule type" value="Genomic_DNA"/>
</dbReference>
<keyword evidence="3" id="KW-0812">Transmembrane</keyword>
<keyword evidence="5" id="KW-1185">Reference proteome</keyword>